<dbReference type="Pfam" id="PF02492">
    <property type="entry name" value="cobW"/>
    <property type="match status" value="1"/>
</dbReference>
<evidence type="ECO:0000259" key="1">
    <source>
        <dbReference type="Pfam" id="PF02492"/>
    </source>
</evidence>
<dbReference type="AlphaFoldDB" id="A0A7D6BR02"/>
<sequence length="465" mass="52200">MRFSLGRVINFYGIKIFGEFMEKKTKVIIVGAAGRDFHNFNLLYRNDDRYEVVAFTAAQIPDIEGRIYPPELAGKNYPKGIPIYAESELTDLIKKNKVEQVDLAYSDLNYVTVMHKASIANAAGADFKIIGVERTYLRSTKPVISVCAVRTGSGKSQTSRKVCKVLKQKGLRAVAIRHPMPYGDLKEQTWQRFETYKDLDKHKTTIEEREEYEPHIDNGTVVFAGVDYEKILREAEKEADVIVWDGGNNDTSFIKPDLSIVVADPHRAGHELLYYPGETNVRLADVVVINKVDSAEKKNIELVKDNVKMLNPHAKIIEADSEITVDNPSMVKGKRVLVIEDGPTVTHGEMKYGAGFVVAKRIGAKEIIDPRPYAVGSIKKTFQKYSHLSNVLPAMGYGRKQVKELEATINAADCDTVLSATPIDLRRVLVVDKPMVRARYELKEKGSYGIEQVISEFLAKYPAKK</sequence>
<evidence type="ECO:0000313" key="2">
    <source>
        <dbReference type="EMBL" id="QLJ53283.1"/>
    </source>
</evidence>
<dbReference type="KEGG" id="flt:Sv326_1108"/>
<organism evidence="2 3">
    <name type="scientific">Fermentimicrarchaeum limneticum</name>
    <dbReference type="NCBI Taxonomy" id="2795018"/>
    <lineage>
        <taxon>Archaea</taxon>
        <taxon>Candidatus Micrarchaeota</taxon>
        <taxon>Candidatus Fermentimicrarchaeales</taxon>
        <taxon>Candidatus Fermentimicrarchaeaceae</taxon>
        <taxon>Candidatus Fermentimicrarchaeum</taxon>
    </lineage>
</organism>
<dbReference type="Proteomes" id="UP000510821">
    <property type="component" value="Chromosome"/>
</dbReference>
<dbReference type="Gene3D" id="3.40.50.300">
    <property type="entry name" value="P-loop containing nucleotide triphosphate hydrolases"/>
    <property type="match status" value="1"/>
</dbReference>
<protein>
    <recommendedName>
        <fullName evidence="1">CobW/HypB/UreG nucleotide-binding domain-containing protein</fullName>
    </recommendedName>
</protein>
<dbReference type="SUPFAM" id="SSF52540">
    <property type="entry name" value="P-loop containing nucleoside triphosphate hydrolases"/>
    <property type="match status" value="1"/>
</dbReference>
<proteinExistence type="predicted"/>
<dbReference type="InterPro" id="IPR027417">
    <property type="entry name" value="P-loop_NTPase"/>
</dbReference>
<dbReference type="PANTHER" id="PTHR42869">
    <property type="entry name" value="SLL0572 PROTEIN"/>
    <property type="match status" value="1"/>
</dbReference>
<feature type="domain" description="CobW/HypB/UreG nucleotide-binding" evidence="1">
    <location>
        <begin position="254"/>
        <end position="317"/>
    </location>
</feature>
<dbReference type="Gene3D" id="3.40.50.720">
    <property type="entry name" value="NAD(P)-binding Rossmann-like Domain"/>
    <property type="match status" value="1"/>
</dbReference>
<name>A0A7D6BR02_FERL1</name>
<dbReference type="PANTHER" id="PTHR42869:SF1">
    <property type="entry name" value="SLL0572 PROTEIN"/>
    <property type="match status" value="1"/>
</dbReference>
<accession>A0A7D6BR02</accession>
<dbReference type="InterPro" id="IPR003495">
    <property type="entry name" value="CobW/HypB/UreG_nucleotide-bd"/>
</dbReference>
<evidence type="ECO:0000313" key="3">
    <source>
        <dbReference type="Proteomes" id="UP000510821"/>
    </source>
</evidence>
<gene>
    <name evidence="2" type="ORF">Sv326_1108</name>
</gene>
<dbReference type="InterPro" id="IPR053199">
    <property type="entry name" value="cDPG_synthetase-like"/>
</dbReference>
<reference evidence="3" key="1">
    <citation type="submission" date="2020-07" db="EMBL/GenBank/DDBJ databases">
        <title>Metabolic diversity and evolutionary history of the archaeal phylum ###Micrarchaeota### uncovered from a freshwater lake metagenome.</title>
        <authorList>
            <person name="Kadnikov V.V."/>
            <person name="Savvichev A.S."/>
            <person name="Mardanov A.V."/>
            <person name="Beletsky A.V."/>
            <person name="Chupakov A.V."/>
            <person name="Kokryatskaya N.M."/>
            <person name="Pimenov N.V."/>
            <person name="Ravin N.V."/>
        </authorList>
    </citation>
    <scope>NUCLEOTIDE SEQUENCE [LARGE SCALE GENOMIC DNA]</scope>
</reference>
<dbReference type="EMBL" id="CP058998">
    <property type="protein sequence ID" value="QLJ53283.1"/>
    <property type="molecule type" value="Genomic_DNA"/>
</dbReference>